<comment type="subcellular location">
    <subcellularLocation>
        <location evidence="3">Endomembrane system</location>
        <topology evidence="3">Multi-pass membrane protein</topology>
    </subcellularLocation>
</comment>
<proteinExistence type="inferred from homology"/>
<accession>D7T3Q6</accession>
<dbReference type="AlphaFoldDB" id="D7T3Q6"/>
<evidence type="ECO:0000256" key="6">
    <source>
        <dbReference type="ARBA" id="ARBA00022676"/>
    </source>
</evidence>
<evidence type="ECO:0000256" key="12">
    <source>
        <dbReference type="ARBA" id="ARBA00023136"/>
    </source>
</evidence>
<evidence type="ECO:0000256" key="13">
    <source>
        <dbReference type="ARBA" id="ARBA00023211"/>
    </source>
</evidence>
<feature type="region of interest" description="Disordered" evidence="14">
    <location>
        <begin position="158"/>
        <end position="186"/>
    </location>
</feature>
<evidence type="ECO:0000256" key="3">
    <source>
        <dbReference type="ARBA" id="ARBA00004127"/>
    </source>
</evidence>
<gene>
    <name evidence="15" type="ordered locus">VIT_03s0088g00210</name>
</gene>
<protein>
    <submittedName>
        <fullName evidence="15">Uncharacterized protein</fullName>
    </submittedName>
</protein>
<keyword evidence="9" id="KW-0479">Metal-binding</keyword>
<keyword evidence="13" id="KW-0464">Manganese</keyword>
<dbReference type="HOGENOM" id="CLU_1380278_0_0_1"/>
<dbReference type="eggNOG" id="KOG2292">
    <property type="taxonomic scope" value="Eukaryota"/>
</dbReference>
<evidence type="ECO:0000256" key="5">
    <source>
        <dbReference type="ARBA" id="ARBA00010810"/>
    </source>
</evidence>
<evidence type="ECO:0000256" key="7">
    <source>
        <dbReference type="ARBA" id="ARBA00022679"/>
    </source>
</evidence>
<dbReference type="GO" id="GO:0016020">
    <property type="term" value="C:membrane"/>
    <property type="evidence" value="ECO:0007669"/>
    <property type="project" value="InterPro"/>
</dbReference>
<evidence type="ECO:0000313" key="15">
    <source>
        <dbReference type="EMBL" id="CBI25138.3"/>
    </source>
</evidence>
<dbReference type="GO" id="GO:0012505">
    <property type="term" value="C:endomembrane system"/>
    <property type="evidence" value="ECO:0007669"/>
    <property type="project" value="UniProtKB-SubCell"/>
</dbReference>
<evidence type="ECO:0000256" key="2">
    <source>
        <dbReference type="ARBA" id="ARBA00001946"/>
    </source>
</evidence>
<dbReference type="InParanoid" id="D7T3Q6"/>
<sequence length="198" mass="23017">MLKSGLRAFLSLRLHLNISDKELTHLQVVPGKKLVKHLQKEVARLEAELRSPEPSSFACLRTLLMEKDLKIQQVNFNSLDVKYVLVVFGCLVGYPSDDINKFLWMVRIGGGVFPHIKEPDYLVSCCLLFFMRHVFTTHHWMVRIYKLKPPKNRIRVKIKKSKSKASSTTSSKKEVEKKRRIPGNERHFQKMLSPISYL</sequence>
<evidence type="ECO:0000256" key="8">
    <source>
        <dbReference type="ARBA" id="ARBA00022692"/>
    </source>
</evidence>
<keyword evidence="6" id="KW-0328">Glycosyltransferase</keyword>
<evidence type="ECO:0000256" key="14">
    <source>
        <dbReference type="SAM" id="MobiDB-lite"/>
    </source>
</evidence>
<keyword evidence="16" id="KW-1185">Reference proteome</keyword>
<reference evidence="16" key="1">
    <citation type="journal article" date="2007" name="Nature">
        <title>The grapevine genome sequence suggests ancestral hexaploidization in major angiosperm phyla.</title>
        <authorList>
            <consortium name="The French-Italian Public Consortium for Grapevine Genome Characterization."/>
            <person name="Jaillon O."/>
            <person name="Aury J.-M."/>
            <person name="Noel B."/>
            <person name="Policriti A."/>
            <person name="Clepet C."/>
            <person name="Casagrande A."/>
            <person name="Choisne N."/>
            <person name="Aubourg S."/>
            <person name="Vitulo N."/>
            <person name="Jubin C."/>
            <person name="Vezzi A."/>
            <person name="Legeai F."/>
            <person name="Hugueney P."/>
            <person name="Dasilva C."/>
            <person name="Horner D."/>
            <person name="Mica E."/>
            <person name="Jublot D."/>
            <person name="Poulain J."/>
            <person name="Bruyere C."/>
            <person name="Billault A."/>
            <person name="Segurens B."/>
            <person name="Gouyvenoux M."/>
            <person name="Ugarte E."/>
            <person name="Cattonaro F."/>
            <person name="Anthouard V."/>
            <person name="Vico V."/>
            <person name="Del Fabbro C."/>
            <person name="Alaux M."/>
            <person name="Di Gaspero G."/>
            <person name="Dumas V."/>
            <person name="Felice N."/>
            <person name="Paillard S."/>
            <person name="Juman I."/>
            <person name="Moroldo M."/>
            <person name="Scalabrin S."/>
            <person name="Canaguier A."/>
            <person name="Le Clainche I."/>
            <person name="Malacrida G."/>
            <person name="Durand E."/>
            <person name="Pesole G."/>
            <person name="Laucou V."/>
            <person name="Chatelet P."/>
            <person name="Merdinoglu D."/>
            <person name="Delledonne M."/>
            <person name="Pezzotti M."/>
            <person name="Lecharny A."/>
            <person name="Scarpelli C."/>
            <person name="Artiguenave F."/>
            <person name="Pe M.E."/>
            <person name="Valle G."/>
            <person name="Morgante M."/>
            <person name="Caboche M."/>
            <person name="Adam-Blondon A.-F."/>
            <person name="Weissenbach J."/>
            <person name="Quetier F."/>
            <person name="Wincker P."/>
        </authorList>
    </citation>
    <scope>NUCLEOTIDE SEQUENCE [LARGE SCALE GENOMIC DNA]</scope>
    <source>
        <strain evidence="16">cv. Pinot noir / PN40024</strain>
    </source>
</reference>
<dbReference type="STRING" id="29760.D7T3Q6"/>
<dbReference type="eggNOG" id="KOG0242">
    <property type="taxonomic scope" value="Eukaryota"/>
</dbReference>
<keyword evidence="8" id="KW-0812">Transmembrane</keyword>
<comment type="cofactor">
    <cofactor evidence="2">
        <name>Mg(2+)</name>
        <dbReference type="ChEBI" id="CHEBI:18420"/>
    </cofactor>
</comment>
<comment type="similarity">
    <text evidence="5">Belongs to the STT3 family.</text>
</comment>
<keyword evidence="11" id="KW-1133">Transmembrane helix</keyword>
<dbReference type="PANTHER" id="PTHR13872">
    <property type="entry name" value="DOLICHYL-DIPHOSPHOOLIGOSACCHARIDE--PROTEIN GLYCOSYLTRANSFERASE SUBUNIT"/>
    <property type="match status" value="1"/>
</dbReference>
<dbReference type="InterPro" id="IPR003674">
    <property type="entry name" value="Oligo_trans_STT3"/>
</dbReference>
<evidence type="ECO:0000256" key="1">
    <source>
        <dbReference type="ARBA" id="ARBA00001936"/>
    </source>
</evidence>
<dbReference type="PANTHER" id="PTHR13872:SF48">
    <property type="entry name" value="DOLICHYL-DIPHOSPHOOLIGOSACCHARIDE--PROTEIN GLYCOSYLTRANSFERASE SUBUNIT STT3A"/>
    <property type="match status" value="1"/>
</dbReference>
<name>D7T3Q6_VITVI</name>
<comment type="pathway">
    <text evidence="4">Protein modification; protein glycosylation.</text>
</comment>
<dbReference type="GO" id="GO:0004576">
    <property type="term" value="F:oligosaccharyl transferase activity"/>
    <property type="evidence" value="ECO:0007669"/>
    <property type="project" value="InterPro"/>
</dbReference>
<evidence type="ECO:0000313" key="16">
    <source>
        <dbReference type="Proteomes" id="UP000009183"/>
    </source>
</evidence>
<evidence type="ECO:0000256" key="9">
    <source>
        <dbReference type="ARBA" id="ARBA00022723"/>
    </source>
</evidence>
<keyword evidence="10" id="KW-0460">Magnesium</keyword>
<organism evidence="15 16">
    <name type="scientific">Vitis vinifera</name>
    <name type="common">Grape</name>
    <dbReference type="NCBI Taxonomy" id="29760"/>
    <lineage>
        <taxon>Eukaryota</taxon>
        <taxon>Viridiplantae</taxon>
        <taxon>Streptophyta</taxon>
        <taxon>Embryophyta</taxon>
        <taxon>Tracheophyta</taxon>
        <taxon>Spermatophyta</taxon>
        <taxon>Magnoliopsida</taxon>
        <taxon>eudicotyledons</taxon>
        <taxon>Gunneridae</taxon>
        <taxon>Pentapetalae</taxon>
        <taxon>rosids</taxon>
        <taxon>Vitales</taxon>
        <taxon>Vitaceae</taxon>
        <taxon>Viteae</taxon>
        <taxon>Vitis</taxon>
    </lineage>
</organism>
<evidence type="ECO:0000256" key="11">
    <source>
        <dbReference type="ARBA" id="ARBA00022989"/>
    </source>
</evidence>
<comment type="cofactor">
    <cofactor evidence="1">
        <name>Mn(2+)</name>
        <dbReference type="ChEBI" id="CHEBI:29035"/>
    </cofactor>
</comment>
<dbReference type="UniPathway" id="UPA00378"/>
<evidence type="ECO:0000256" key="10">
    <source>
        <dbReference type="ARBA" id="ARBA00022842"/>
    </source>
</evidence>
<keyword evidence="12" id="KW-0472">Membrane</keyword>
<evidence type="ECO:0000256" key="4">
    <source>
        <dbReference type="ARBA" id="ARBA00004922"/>
    </source>
</evidence>
<keyword evidence="7" id="KW-0808">Transferase</keyword>
<dbReference type="GO" id="GO:0046872">
    <property type="term" value="F:metal ion binding"/>
    <property type="evidence" value="ECO:0007669"/>
    <property type="project" value="UniProtKB-KW"/>
</dbReference>
<feature type="compositionally biased region" description="Basic and acidic residues" evidence="14">
    <location>
        <begin position="171"/>
        <end position="186"/>
    </location>
</feature>
<dbReference type="Proteomes" id="UP000009183">
    <property type="component" value="Chromosome 3"/>
</dbReference>
<dbReference type="EMBL" id="FN595512">
    <property type="protein sequence ID" value="CBI25138.3"/>
    <property type="molecule type" value="Genomic_DNA"/>
</dbReference>
<dbReference type="PaxDb" id="29760-VIT_03s0088g00210.t01"/>